<gene>
    <name evidence="1" type="ORF">ES692_16335</name>
</gene>
<dbReference type="Proteomes" id="UP000321938">
    <property type="component" value="Unassembled WGS sequence"/>
</dbReference>
<reference evidence="1 2" key="1">
    <citation type="submission" date="2019-08" db="EMBL/GenBank/DDBJ databases">
        <title>Genome of Psychroserpens burtonensis ACAM 167.</title>
        <authorList>
            <person name="Bowman J.P."/>
        </authorList>
    </citation>
    <scope>NUCLEOTIDE SEQUENCE [LARGE SCALE GENOMIC DNA]</scope>
    <source>
        <strain evidence="1 2">ACAM 167</strain>
    </source>
</reference>
<accession>A0A5C7BC47</accession>
<evidence type="ECO:0008006" key="3">
    <source>
        <dbReference type="Google" id="ProtNLM"/>
    </source>
</evidence>
<dbReference type="OrthoDB" id="893860at2"/>
<evidence type="ECO:0000313" key="1">
    <source>
        <dbReference type="EMBL" id="TXE15487.1"/>
    </source>
</evidence>
<evidence type="ECO:0000313" key="2">
    <source>
        <dbReference type="Proteomes" id="UP000321938"/>
    </source>
</evidence>
<dbReference type="EMBL" id="VOSB01000031">
    <property type="protein sequence ID" value="TXE15487.1"/>
    <property type="molecule type" value="Genomic_DNA"/>
</dbReference>
<proteinExistence type="predicted"/>
<dbReference type="AlphaFoldDB" id="A0A5C7BC47"/>
<protein>
    <recommendedName>
        <fullName evidence="3">Universal stress protein</fullName>
    </recommendedName>
</protein>
<sequence>MKNILIPTDFTIESLQLIEYALLNFPNTKLNIVLIAGLRLPETRWAIFHFSQSEQIKKQLSDEFNEAKRLIVHEHKEAIENITFQLFSGVNSFAFQNFLEQLNADDAIIPQGNSLYCPKRKWFDITRFIKKNVKNVIEVPVELTKEVSQKKYSIISLFNL</sequence>
<comment type="caution">
    <text evidence="1">The sequence shown here is derived from an EMBL/GenBank/DDBJ whole genome shotgun (WGS) entry which is preliminary data.</text>
</comment>
<dbReference type="RefSeq" id="WP_028872980.1">
    <property type="nucleotide sequence ID" value="NZ_VOSB01000031.1"/>
</dbReference>
<organism evidence="1 2">
    <name type="scientific">Psychroserpens burtonensis</name>
    <dbReference type="NCBI Taxonomy" id="49278"/>
    <lineage>
        <taxon>Bacteria</taxon>
        <taxon>Pseudomonadati</taxon>
        <taxon>Bacteroidota</taxon>
        <taxon>Flavobacteriia</taxon>
        <taxon>Flavobacteriales</taxon>
        <taxon>Flavobacteriaceae</taxon>
        <taxon>Psychroserpens</taxon>
    </lineage>
</organism>
<dbReference type="STRING" id="1123037.GCA_000425305_03311"/>
<name>A0A5C7BC47_9FLAO</name>
<keyword evidence="2" id="KW-1185">Reference proteome</keyword>